<name>A0A4U7JPF9_9FIRM</name>
<dbReference type="AlphaFoldDB" id="A0A4U7JPF9"/>
<dbReference type="Pfam" id="PF01520">
    <property type="entry name" value="Amidase_3"/>
    <property type="match status" value="1"/>
</dbReference>
<sequence>MENGRYSIIIPERSGVFIKQEVLNIDDSLVSSVEIKEDEETKATHIVFNIKTEVNFYISYNEKSNVTEINLLAPKKAELSYINKYDRVYFSLKGIQLASVGSTITNYFTESYDAEQYTIILPASSKIFLKEEVFNIDDSRVSTVEIKRDKETRDTHIVINTKKEFKFFISFNEKLNQSEINLLTPAKDDEIIVVIDAGHGGVDPGACKGTTYEKDLNLAIALKLEELLEAKNIKTYMIRQDDTFVGLYDRPYIANALNATLFLSIHNNSIDNSKVSGTETLYYPERAGDTSFTGEKFAKLLQDSLINKLKTVNRKTVERPNLVVLKYTKMPAALCEIGFLTNPTDLKNLKSEAFQQKTAQALCDAVIKALEKIELEKKANQ</sequence>
<accession>A0A4U7JPF9</accession>
<keyword evidence="1" id="KW-0378">Hydrolase</keyword>
<dbReference type="GO" id="GO:0008745">
    <property type="term" value="F:N-acetylmuramoyl-L-alanine amidase activity"/>
    <property type="evidence" value="ECO:0007669"/>
    <property type="project" value="InterPro"/>
</dbReference>
<dbReference type="InterPro" id="IPR050695">
    <property type="entry name" value="N-acetylmuramoyl_amidase_3"/>
</dbReference>
<proteinExistence type="predicted"/>
<evidence type="ECO:0000313" key="2">
    <source>
        <dbReference type="EMBL" id="QNU68799.1"/>
    </source>
</evidence>
<dbReference type="EMBL" id="CP061336">
    <property type="protein sequence ID" value="QNU68799.1"/>
    <property type="molecule type" value="Genomic_DNA"/>
</dbReference>
<evidence type="ECO:0000313" key="3">
    <source>
        <dbReference type="Proteomes" id="UP000306409"/>
    </source>
</evidence>
<organism evidence="2 3">
    <name type="scientific">Ruminiclostridium herbifermentans</name>
    <dbReference type="NCBI Taxonomy" id="2488810"/>
    <lineage>
        <taxon>Bacteria</taxon>
        <taxon>Bacillati</taxon>
        <taxon>Bacillota</taxon>
        <taxon>Clostridia</taxon>
        <taxon>Eubacteriales</taxon>
        <taxon>Oscillospiraceae</taxon>
        <taxon>Ruminiclostridium</taxon>
    </lineage>
</organism>
<reference evidence="2 3" key="1">
    <citation type="submission" date="2020-09" db="EMBL/GenBank/DDBJ databases">
        <title>Characterization and genome sequencing of Ruminiclostridium sp. nov. MA18.</title>
        <authorList>
            <person name="Rettenmaier R."/>
            <person name="Kowollik M.-L."/>
            <person name="Liebl W."/>
            <person name="Zverlov V."/>
        </authorList>
    </citation>
    <scope>NUCLEOTIDE SEQUENCE [LARGE SCALE GENOMIC DNA]</scope>
    <source>
        <strain evidence="2 3">MA18</strain>
    </source>
</reference>
<dbReference type="InterPro" id="IPR002508">
    <property type="entry name" value="MurNAc-LAA_cat"/>
</dbReference>
<dbReference type="PANTHER" id="PTHR30404:SF0">
    <property type="entry name" value="N-ACETYLMURAMOYL-L-ALANINE AMIDASE AMIC"/>
    <property type="match status" value="1"/>
</dbReference>
<dbReference type="SMART" id="SM00646">
    <property type="entry name" value="Ami_3"/>
    <property type="match status" value="1"/>
</dbReference>
<dbReference type="SUPFAM" id="SSF53187">
    <property type="entry name" value="Zn-dependent exopeptidases"/>
    <property type="match status" value="1"/>
</dbReference>
<keyword evidence="3" id="KW-1185">Reference proteome</keyword>
<dbReference type="Gene3D" id="3.40.630.40">
    <property type="entry name" value="Zn-dependent exopeptidases"/>
    <property type="match status" value="1"/>
</dbReference>
<dbReference type="GO" id="GO:0009253">
    <property type="term" value="P:peptidoglycan catabolic process"/>
    <property type="evidence" value="ECO:0007669"/>
    <property type="project" value="InterPro"/>
</dbReference>
<protein>
    <submittedName>
        <fullName evidence="2">N-acetylmuramoyl-L-alanine amidase</fullName>
    </submittedName>
</protein>
<gene>
    <name evidence="2" type="ORF">EHE19_007630</name>
</gene>
<evidence type="ECO:0000256" key="1">
    <source>
        <dbReference type="ARBA" id="ARBA00022801"/>
    </source>
</evidence>
<dbReference type="Proteomes" id="UP000306409">
    <property type="component" value="Chromosome"/>
</dbReference>
<dbReference type="GO" id="GO:0030288">
    <property type="term" value="C:outer membrane-bounded periplasmic space"/>
    <property type="evidence" value="ECO:0007669"/>
    <property type="project" value="TreeGrafter"/>
</dbReference>
<dbReference type="CDD" id="cd02696">
    <property type="entry name" value="MurNAc-LAA"/>
    <property type="match status" value="1"/>
</dbReference>
<dbReference type="OrthoDB" id="9772024at2"/>
<dbReference type="PANTHER" id="PTHR30404">
    <property type="entry name" value="N-ACETYLMURAMOYL-L-ALANINE AMIDASE"/>
    <property type="match status" value="1"/>
</dbReference>
<dbReference type="KEGG" id="rher:EHE19_007630"/>